<feature type="domain" description="HTH cro/C1-type" evidence="4">
    <location>
        <begin position="43"/>
        <end position="98"/>
    </location>
</feature>
<dbReference type="SMART" id="SM00530">
    <property type="entry name" value="HTH_XRE"/>
    <property type="match status" value="1"/>
</dbReference>
<dbReference type="Pfam" id="PF01381">
    <property type="entry name" value="HTH_3"/>
    <property type="match status" value="1"/>
</dbReference>
<evidence type="ECO:0000313" key="5">
    <source>
        <dbReference type="EMBL" id="EFD04413.1"/>
    </source>
</evidence>
<evidence type="ECO:0000313" key="6">
    <source>
        <dbReference type="Proteomes" id="UP000004206"/>
    </source>
</evidence>
<dbReference type="SUPFAM" id="SSF47413">
    <property type="entry name" value="lambda repressor-like DNA-binding domains"/>
    <property type="match status" value="1"/>
</dbReference>
<evidence type="ECO:0000256" key="3">
    <source>
        <dbReference type="ARBA" id="ARBA00023163"/>
    </source>
</evidence>
<reference evidence="5 6" key="1">
    <citation type="submission" date="2010-01" db="EMBL/GenBank/DDBJ databases">
        <authorList>
            <person name="Dodson R."/>
            <person name="Madupu R."/>
            <person name="Durkin A.S."/>
            <person name="Torralba M."/>
            <person name="Methe B."/>
            <person name="Sutton G.G."/>
            <person name="Strausberg R.L."/>
            <person name="Nelson K.E."/>
        </authorList>
    </citation>
    <scope>NUCLEOTIDE SEQUENCE [LARGE SCALE GENOMIC DNA]</scope>
    <source>
        <strain evidence="5 6">653-L</strain>
    </source>
</reference>
<sequence length="253" mass="29006">MYLFFRFFKIILKSIKVNVKIKIQFRMVVIYLHSSTEVMAKRIKEKRLELGLTQEELGKMIGTQRAAVNKYESGLVENMKRSTIKQLSLIFNVDPKWLMAFDIDEINTGNNHNEYRMFPVSISAGCLEDIEAIDTYDIVTIADEIMGKYAGRKGIILLKVNGESMNNVIPDGSYIVVDTYKTKVTDISDRDIVVFSENGSYSVKRYVNDIANERFLFKPDSTDDTFTAIEVKYENSSNLKLIGKVVKYIVNLD</sequence>
<gene>
    <name evidence="5" type="ORF">HMPREF0631_1344</name>
</gene>
<accession>D3MU38</accession>
<keyword evidence="1" id="KW-0805">Transcription regulation</keyword>
<proteinExistence type="predicted"/>
<dbReference type="PROSITE" id="PS50943">
    <property type="entry name" value="HTH_CROC1"/>
    <property type="match status" value="1"/>
</dbReference>
<dbReference type="CDD" id="cd00093">
    <property type="entry name" value="HTH_XRE"/>
    <property type="match status" value="1"/>
</dbReference>
<dbReference type="InterPro" id="IPR039418">
    <property type="entry name" value="LexA-like"/>
</dbReference>
<comment type="caution">
    <text evidence="5">The sequence shown here is derived from an EMBL/GenBank/DDBJ whole genome shotgun (WGS) entry which is preliminary data.</text>
</comment>
<evidence type="ECO:0000256" key="1">
    <source>
        <dbReference type="ARBA" id="ARBA00023015"/>
    </source>
</evidence>
<dbReference type="Gene3D" id="2.10.109.10">
    <property type="entry name" value="Umud Fragment, subunit A"/>
    <property type="match status" value="1"/>
</dbReference>
<dbReference type="InterPro" id="IPR036286">
    <property type="entry name" value="LexA/Signal_pep-like_sf"/>
</dbReference>
<dbReference type="EMBL" id="ADJN01000065">
    <property type="protein sequence ID" value="EFD04413.1"/>
    <property type="molecule type" value="Genomic_DNA"/>
</dbReference>
<dbReference type="Proteomes" id="UP000004206">
    <property type="component" value="Unassembled WGS sequence"/>
</dbReference>
<dbReference type="PANTHER" id="PTHR40661">
    <property type="match status" value="1"/>
</dbReference>
<evidence type="ECO:0000259" key="4">
    <source>
        <dbReference type="PROSITE" id="PS50943"/>
    </source>
</evidence>
<protein>
    <submittedName>
        <fullName evidence="5">DNA-binding helix-turn-helix protein</fullName>
    </submittedName>
</protein>
<keyword evidence="3" id="KW-0804">Transcription</keyword>
<evidence type="ECO:0000256" key="2">
    <source>
        <dbReference type="ARBA" id="ARBA00023125"/>
    </source>
</evidence>
<name>D3MU38_9FIRM</name>
<dbReference type="InterPro" id="IPR015927">
    <property type="entry name" value="Peptidase_S24_S26A/B/C"/>
</dbReference>
<dbReference type="CDD" id="cd06529">
    <property type="entry name" value="S24_LexA-like"/>
    <property type="match status" value="1"/>
</dbReference>
<dbReference type="Gene3D" id="1.10.260.40">
    <property type="entry name" value="lambda repressor-like DNA-binding domains"/>
    <property type="match status" value="1"/>
</dbReference>
<dbReference type="SUPFAM" id="SSF51306">
    <property type="entry name" value="LexA/Signal peptidase"/>
    <property type="match status" value="1"/>
</dbReference>
<dbReference type="InterPro" id="IPR010982">
    <property type="entry name" value="Lambda_DNA-bd_dom_sf"/>
</dbReference>
<dbReference type="PANTHER" id="PTHR40661:SF3">
    <property type="entry name" value="FELS-1 PROPHAGE TRANSCRIPTIONAL REGULATOR"/>
    <property type="match status" value="1"/>
</dbReference>
<dbReference type="AlphaFoldDB" id="D3MU38"/>
<dbReference type="GO" id="GO:0003677">
    <property type="term" value="F:DNA binding"/>
    <property type="evidence" value="ECO:0007669"/>
    <property type="project" value="UniProtKB-KW"/>
</dbReference>
<dbReference type="InterPro" id="IPR001387">
    <property type="entry name" value="Cro/C1-type_HTH"/>
</dbReference>
<keyword evidence="6" id="KW-1185">Reference proteome</keyword>
<organism evidence="5 6">
    <name type="scientific">Peptostreptococcus anaerobius 653-L</name>
    <dbReference type="NCBI Taxonomy" id="596329"/>
    <lineage>
        <taxon>Bacteria</taxon>
        <taxon>Bacillati</taxon>
        <taxon>Bacillota</taxon>
        <taxon>Clostridia</taxon>
        <taxon>Peptostreptococcales</taxon>
        <taxon>Peptostreptococcaceae</taxon>
        <taxon>Peptostreptococcus</taxon>
    </lineage>
</organism>
<dbReference type="eggNOG" id="COG1974">
    <property type="taxonomic scope" value="Bacteria"/>
</dbReference>
<keyword evidence="2 5" id="KW-0238">DNA-binding</keyword>
<dbReference type="Pfam" id="PF00717">
    <property type="entry name" value="Peptidase_S24"/>
    <property type="match status" value="1"/>
</dbReference>